<reference evidence="4" key="1">
    <citation type="submission" date="2020-05" db="EMBL/GenBank/DDBJ databases">
        <title>Mycena genomes resolve the evolution of fungal bioluminescence.</title>
        <authorList>
            <person name="Tsai I.J."/>
        </authorList>
    </citation>
    <scope>NUCLEOTIDE SEQUENCE</scope>
    <source>
        <strain evidence="4">160909Yilan</strain>
    </source>
</reference>
<dbReference type="Proteomes" id="UP000623467">
    <property type="component" value="Unassembled WGS sequence"/>
</dbReference>
<dbReference type="AlphaFoldDB" id="A0A8H6YA12"/>
<name>A0A8H6YA12_9AGAR</name>
<dbReference type="Pfam" id="PF20152">
    <property type="entry name" value="DUF6534"/>
    <property type="match status" value="1"/>
</dbReference>
<keyword evidence="2" id="KW-1133">Transmembrane helix</keyword>
<feature type="compositionally biased region" description="Polar residues" evidence="1">
    <location>
        <begin position="190"/>
        <end position="209"/>
    </location>
</feature>
<evidence type="ECO:0000313" key="4">
    <source>
        <dbReference type="EMBL" id="KAF7354622.1"/>
    </source>
</evidence>
<evidence type="ECO:0000256" key="1">
    <source>
        <dbReference type="SAM" id="MobiDB-lite"/>
    </source>
</evidence>
<evidence type="ECO:0000313" key="5">
    <source>
        <dbReference type="Proteomes" id="UP000623467"/>
    </source>
</evidence>
<keyword evidence="5" id="KW-1185">Reference proteome</keyword>
<feature type="transmembrane region" description="Helical" evidence="2">
    <location>
        <begin position="51"/>
        <end position="70"/>
    </location>
</feature>
<feature type="domain" description="DUF6534" evidence="3">
    <location>
        <begin position="55"/>
        <end position="142"/>
    </location>
</feature>
<dbReference type="OrthoDB" id="2803252at2759"/>
<evidence type="ECO:0000256" key="2">
    <source>
        <dbReference type="SAM" id="Phobius"/>
    </source>
</evidence>
<accession>A0A8H6YA12</accession>
<sequence>MTNSGASKWGVIVITFLAVVQISAGLAQTIWTYHIRSYQLLDKTKAITTLQTAASLACDLAITGFLCSFLQQNKHGLPRTEKVLNTLMINSVNRGMLTAGTSLITTILFLIYPDTFWFFLSLAPNSKLYMNSMLATLNMRQHFRDKVLGDEWNTINIDDIPGEGEHSVRGARPIVSAVEFVRPRPPDQSLPESTTVECPSSDSVASESTEIVLKTPDMKTIPD</sequence>
<feature type="transmembrane region" description="Helical" evidence="2">
    <location>
        <begin position="91"/>
        <end position="111"/>
    </location>
</feature>
<gene>
    <name evidence="4" type="ORF">MSAN_01375600</name>
</gene>
<protein>
    <recommendedName>
        <fullName evidence="3">DUF6534 domain-containing protein</fullName>
    </recommendedName>
</protein>
<organism evidence="4 5">
    <name type="scientific">Mycena sanguinolenta</name>
    <dbReference type="NCBI Taxonomy" id="230812"/>
    <lineage>
        <taxon>Eukaryota</taxon>
        <taxon>Fungi</taxon>
        <taxon>Dikarya</taxon>
        <taxon>Basidiomycota</taxon>
        <taxon>Agaricomycotina</taxon>
        <taxon>Agaricomycetes</taxon>
        <taxon>Agaricomycetidae</taxon>
        <taxon>Agaricales</taxon>
        <taxon>Marasmiineae</taxon>
        <taxon>Mycenaceae</taxon>
        <taxon>Mycena</taxon>
    </lineage>
</organism>
<comment type="caution">
    <text evidence="4">The sequence shown here is derived from an EMBL/GenBank/DDBJ whole genome shotgun (WGS) entry which is preliminary data.</text>
</comment>
<keyword evidence="2" id="KW-0472">Membrane</keyword>
<dbReference type="EMBL" id="JACAZH010000011">
    <property type="protein sequence ID" value="KAF7354622.1"/>
    <property type="molecule type" value="Genomic_DNA"/>
</dbReference>
<proteinExistence type="predicted"/>
<dbReference type="InterPro" id="IPR045339">
    <property type="entry name" value="DUF6534"/>
</dbReference>
<keyword evidence="2" id="KW-0812">Transmembrane</keyword>
<feature type="region of interest" description="Disordered" evidence="1">
    <location>
        <begin position="182"/>
        <end position="223"/>
    </location>
</feature>
<dbReference type="PANTHER" id="PTHR40465:SF1">
    <property type="entry name" value="DUF6534 DOMAIN-CONTAINING PROTEIN"/>
    <property type="match status" value="1"/>
</dbReference>
<evidence type="ECO:0000259" key="3">
    <source>
        <dbReference type="Pfam" id="PF20152"/>
    </source>
</evidence>
<dbReference type="PANTHER" id="PTHR40465">
    <property type="entry name" value="CHROMOSOME 1, WHOLE GENOME SHOTGUN SEQUENCE"/>
    <property type="match status" value="1"/>
</dbReference>